<evidence type="ECO:0000313" key="1">
    <source>
        <dbReference type="EMBL" id="KAJ7226706.1"/>
    </source>
</evidence>
<reference evidence="1" key="1">
    <citation type="submission" date="2023-03" db="EMBL/GenBank/DDBJ databases">
        <title>Massive genome expansion in bonnet fungi (Mycena s.s.) driven by repeated elements and novel gene families across ecological guilds.</title>
        <authorList>
            <consortium name="Lawrence Berkeley National Laboratory"/>
            <person name="Harder C.B."/>
            <person name="Miyauchi S."/>
            <person name="Viragh M."/>
            <person name="Kuo A."/>
            <person name="Thoen E."/>
            <person name="Andreopoulos B."/>
            <person name="Lu D."/>
            <person name="Skrede I."/>
            <person name="Drula E."/>
            <person name="Henrissat B."/>
            <person name="Morin E."/>
            <person name="Kohler A."/>
            <person name="Barry K."/>
            <person name="LaButti K."/>
            <person name="Morin E."/>
            <person name="Salamov A."/>
            <person name="Lipzen A."/>
            <person name="Mereny Z."/>
            <person name="Hegedus B."/>
            <person name="Baldrian P."/>
            <person name="Stursova M."/>
            <person name="Weitz H."/>
            <person name="Taylor A."/>
            <person name="Grigoriev I.V."/>
            <person name="Nagy L.G."/>
            <person name="Martin F."/>
            <person name="Kauserud H."/>
        </authorList>
    </citation>
    <scope>NUCLEOTIDE SEQUENCE</scope>
    <source>
        <strain evidence="1">9144</strain>
    </source>
</reference>
<proteinExistence type="predicted"/>
<dbReference type="AlphaFoldDB" id="A0AAD6YQL4"/>
<organism evidence="1 2">
    <name type="scientific">Mycena pura</name>
    <dbReference type="NCBI Taxonomy" id="153505"/>
    <lineage>
        <taxon>Eukaryota</taxon>
        <taxon>Fungi</taxon>
        <taxon>Dikarya</taxon>
        <taxon>Basidiomycota</taxon>
        <taxon>Agaricomycotina</taxon>
        <taxon>Agaricomycetes</taxon>
        <taxon>Agaricomycetidae</taxon>
        <taxon>Agaricales</taxon>
        <taxon>Marasmiineae</taxon>
        <taxon>Mycenaceae</taxon>
        <taxon>Mycena</taxon>
    </lineage>
</organism>
<keyword evidence="2" id="KW-1185">Reference proteome</keyword>
<protein>
    <submittedName>
        <fullName evidence="1">Uncharacterized protein</fullName>
    </submittedName>
</protein>
<comment type="caution">
    <text evidence="1">The sequence shown here is derived from an EMBL/GenBank/DDBJ whole genome shotgun (WGS) entry which is preliminary data.</text>
</comment>
<evidence type="ECO:0000313" key="2">
    <source>
        <dbReference type="Proteomes" id="UP001219525"/>
    </source>
</evidence>
<name>A0AAD6YQL4_9AGAR</name>
<dbReference type="Proteomes" id="UP001219525">
    <property type="component" value="Unassembled WGS sequence"/>
</dbReference>
<dbReference type="EMBL" id="JARJCW010000003">
    <property type="protein sequence ID" value="KAJ7226706.1"/>
    <property type="molecule type" value="Genomic_DNA"/>
</dbReference>
<accession>A0AAD6YQL4</accession>
<gene>
    <name evidence="1" type="ORF">GGX14DRAFT_626801</name>
</gene>
<sequence>MHLKHNLFDTQELVGNIIGHVIDHAPGQSKRDLLPCALVARLWTYPAQSCIFRQLRWSSTDLSSRWPLLHRTLGSAPYLVQHIRRLCIFCGPMPTNLLHLFLDMCTFPFTHLEHADVSLHYTMPVQNVLAVRQLFGLTTLRSVAIHWSRSSYDEPFHRLWELCSPSIKHLALNLHDGHHPPPKSAPRRSQTPVIFLESLHIVINGSSEHALDDTPFSLGKLNKLSVASFTEPILWHPFARSFQSVQYLAFAIGVRVLGSYDTPSNPVPKYNHTPTSIDLSLLPNLVVLAIRLDWLKSGVTEAELSKVLSSINAVNQISTIIFQTWVFESSMCEKLDAKLSSLPMRQPPIVVLDMNTEIYSQWRHHMPTLRSSNLASFFLRFDEQFLCFTPNQQLRRAVADSKCSCCEVD</sequence>